<keyword evidence="3" id="KW-0378">Hydrolase</keyword>
<reference evidence="3 4" key="1">
    <citation type="submission" date="2016-10" db="EMBL/GenBank/DDBJ databases">
        <authorList>
            <person name="de Groot N.N."/>
        </authorList>
    </citation>
    <scope>NUCLEOTIDE SEQUENCE [LARGE SCALE GENOMIC DNA]</scope>
    <source>
        <strain evidence="3 4">CGMCC 1.11030</strain>
    </source>
</reference>
<organism evidence="3 4">
    <name type="scientific">Albimonas pacifica</name>
    <dbReference type="NCBI Taxonomy" id="1114924"/>
    <lineage>
        <taxon>Bacteria</taxon>
        <taxon>Pseudomonadati</taxon>
        <taxon>Pseudomonadota</taxon>
        <taxon>Alphaproteobacteria</taxon>
        <taxon>Rhodobacterales</taxon>
        <taxon>Paracoccaceae</taxon>
        <taxon>Albimonas</taxon>
    </lineage>
</organism>
<dbReference type="InterPro" id="IPR022742">
    <property type="entry name" value="Hydrolase_4"/>
</dbReference>
<evidence type="ECO:0000256" key="1">
    <source>
        <dbReference type="SAM" id="SignalP"/>
    </source>
</evidence>
<dbReference type="OrthoDB" id="9806902at2"/>
<dbReference type="Pfam" id="PF12146">
    <property type="entry name" value="Hydrolase_4"/>
    <property type="match status" value="1"/>
</dbReference>
<dbReference type="Proteomes" id="UP000199377">
    <property type="component" value="Unassembled WGS sequence"/>
</dbReference>
<keyword evidence="4" id="KW-1185">Reference proteome</keyword>
<dbReference type="Gene3D" id="3.40.50.1820">
    <property type="entry name" value="alpha/beta hydrolase"/>
    <property type="match status" value="1"/>
</dbReference>
<dbReference type="EMBL" id="FOQH01000004">
    <property type="protein sequence ID" value="SFI06595.1"/>
    <property type="molecule type" value="Genomic_DNA"/>
</dbReference>
<dbReference type="AlphaFoldDB" id="A0A1I3F5S9"/>
<feature type="domain" description="Serine aminopeptidase S33" evidence="2">
    <location>
        <begin position="64"/>
        <end position="300"/>
    </location>
</feature>
<proteinExistence type="predicted"/>
<name>A0A1I3F5S9_9RHOB</name>
<dbReference type="InterPro" id="IPR000073">
    <property type="entry name" value="AB_hydrolase_1"/>
</dbReference>
<dbReference type="SUPFAM" id="SSF53474">
    <property type="entry name" value="alpha/beta-Hydrolases"/>
    <property type="match status" value="1"/>
</dbReference>
<dbReference type="STRING" id="1114924.SAMN05216258_10483"/>
<sequence length="328" mass="34765">MAARPRLRPALSAAALSLALLAAACAPGPGAPSVLDGLLTGAEDGQAIVTPRGPLALSRWPAERPRAVLLALHGYGDYGPSTYGAAASEWAARGIEVYAYDQRGFGRNASNRRWPGPEALIEDLEAAARDVQARHPDLPLFVAGHSMGGGVALAAAGEGRLPGVAGVVLLAPAVWGGETMNPLFRASAWTAAQIVPDQRFSARASPVTIYPSDNIEMLRALSADPLHYANPSSREFLGLIRLMDRAWAAAPQDRIDTLVVHGAHDQVVPERSVRAAFERLPGPKEFAYVSTGWHMLLRDLEARTVHRLVGDWILARGLPPTASATPAD</sequence>
<gene>
    <name evidence="3" type="ORF">SAMN05216258_10483</name>
</gene>
<evidence type="ECO:0000259" key="2">
    <source>
        <dbReference type="Pfam" id="PF12146"/>
    </source>
</evidence>
<dbReference type="GO" id="GO:0016787">
    <property type="term" value="F:hydrolase activity"/>
    <property type="evidence" value="ECO:0007669"/>
    <property type="project" value="UniProtKB-KW"/>
</dbReference>
<evidence type="ECO:0000313" key="4">
    <source>
        <dbReference type="Proteomes" id="UP000199377"/>
    </source>
</evidence>
<feature type="chain" id="PRO_5011526874" evidence="1">
    <location>
        <begin position="27"/>
        <end position="328"/>
    </location>
</feature>
<dbReference type="PROSITE" id="PS51257">
    <property type="entry name" value="PROKAR_LIPOPROTEIN"/>
    <property type="match status" value="1"/>
</dbReference>
<dbReference type="InterPro" id="IPR029058">
    <property type="entry name" value="AB_hydrolase_fold"/>
</dbReference>
<dbReference type="InterPro" id="IPR051044">
    <property type="entry name" value="MAG_DAG_Lipase"/>
</dbReference>
<dbReference type="PANTHER" id="PTHR11614">
    <property type="entry name" value="PHOSPHOLIPASE-RELATED"/>
    <property type="match status" value="1"/>
</dbReference>
<protein>
    <submittedName>
        <fullName evidence="3">Lysophospholipase, alpha-beta hydrolase superfamily</fullName>
    </submittedName>
</protein>
<keyword evidence="1" id="KW-0732">Signal</keyword>
<evidence type="ECO:0000313" key="3">
    <source>
        <dbReference type="EMBL" id="SFI06595.1"/>
    </source>
</evidence>
<accession>A0A1I3F5S9</accession>
<dbReference type="RefSeq" id="WP_092859390.1">
    <property type="nucleotide sequence ID" value="NZ_FOQH01000004.1"/>
</dbReference>
<feature type="signal peptide" evidence="1">
    <location>
        <begin position="1"/>
        <end position="26"/>
    </location>
</feature>
<dbReference type="PRINTS" id="PR00111">
    <property type="entry name" value="ABHYDROLASE"/>
</dbReference>